<comment type="subcellular location">
    <subcellularLocation>
        <location evidence="1 7">Cell outer membrane</location>
        <topology evidence="1 7">Multi-pass membrane protein</topology>
    </subcellularLocation>
</comment>
<dbReference type="GO" id="GO:0009279">
    <property type="term" value="C:cell outer membrane"/>
    <property type="evidence" value="ECO:0007669"/>
    <property type="project" value="UniProtKB-SubCell"/>
</dbReference>
<comment type="similarity">
    <text evidence="7">Belongs to the TonB-dependent receptor family.</text>
</comment>
<dbReference type="InterPro" id="IPR008969">
    <property type="entry name" value="CarboxyPept-like_regulatory"/>
</dbReference>
<keyword evidence="4 7" id="KW-0812">Transmembrane</keyword>
<dbReference type="Gene3D" id="2.60.40.1120">
    <property type="entry name" value="Carboxypeptidase-like, regulatory domain"/>
    <property type="match status" value="1"/>
</dbReference>
<accession>F4KTI3</accession>
<evidence type="ECO:0000256" key="1">
    <source>
        <dbReference type="ARBA" id="ARBA00004571"/>
    </source>
</evidence>
<reference evidence="10 11" key="1">
    <citation type="journal article" date="2011" name="Stand. Genomic Sci.">
        <title>Complete genome sequence of Haliscomenobacter hydrossis type strain (O).</title>
        <authorList>
            <consortium name="US DOE Joint Genome Institute (JGI-PGF)"/>
            <person name="Daligault H."/>
            <person name="Lapidus A."/>
            <person name="Zeytun A."/>
            <person name="Nolan M."/>
            <person name="Lucas S."/>
            <person name="Del Rio T.G."/>
            <person name="Tice H."/>
            <person name="Cheng J.F."/>
            <person name="Tapia R."/>
            <person name="Han C."/>
            <person name="Goodwin L."/>
            <person name="Pitluck S."/>
            <person name="Liolios K."/>
            <person name="Pagani I."/>
            <person name="Ivanova N."/>
            <person name="Huntemann M."/>
            <person name="Mavromatis K."/>
            <person name="Mikhailova N."/>
            <person name="Pati A."/>
            <person name="Chen A."/>
            <person name="Palaniappan K."/>
            <person name="Land M."/>
            <person name="Hauser L."/>
            <person name="Brambilla E.M."/>
            <person name="Rohde M."/>
            <person name="Verbarg S."/>
            <person name="Goker M."/>
            <person name="Bristow J."/>
            <person name="Eisen J.A."/>
            <person name="Markowitz V."/>
            <person name="Hugenholtz P."/>
            <person name="Kyrpides N.C."/>
            <person name="Klenk H.P."/>
            <person name="Woyke T."/>
        </authorList>
    </citation>
    <scope>NUCLEOTIDE SEQUENCE [LARGE SCALE GENOMIC DNA]</scope>
    <source>
        <strain evidence="11">ATCC 27775 / DSM 1100 / LMG 10767 / O</strain>
    </source>
</reference>
<dbReference type="InterPro" id="IPR036942">
    <property type="entry name" value="Beta-barrel_TonB_sf"/>
</dbReference>
<evidence type="ECO:0000259" key="9">
    <source>
        <dbReference type="Pfam" id="PF07715"/>
    </source>
</evidence>
<evidence type="ECO:0000256" key="4">
    <source>
        <dbReference type="ARBA" id="ARBA00022692"/>
    </source>
</evidence>
<gene>
    <name evidence="10" type="ordered locus">Halhy_4557</name>
</gene>
<dbReference type="Gene3D" id="2.40.170.20">
    <property type="entry name" value="TonB-dependent receptor, beta-barrel domain"/>
    <property type="match status" value="1"/>
</dbReference>
<dbReference type="eggNOG" id="COG1629">
    <property type="taxonomic scope" value="Bacteria"/>
</dbReference>
<dbReference type="KEGG" id="hhy:Halhy_4557"/>
<name>F4KTI3_HALH1</name>
<dbReference type="PROSITE" id="PS52016">
    <property type="entry name" value="TONB_DEPENDENT_REC_3"/>
    <property type="match status" value="1"/>
</dbReference>
<dbReference type="InterPro" id="IPR039426">
    <property type="entry name" value="TonB-dep_rcpt-like"/>
</dbReference>
<dbReference type="NCBIfam" id="TIGR04056">
    <property type="entry name" value="OMP_RagA_SusC"/>
    <property type="match status" value="1"/>
</dbReference>
<dbReference type="HOGENOM" id="CLU_004317_2_1_10"/>
<evidence type="ECO:0000256" key="2">
    <source>
        <dbReference type="ARBA" id="ARBA00022448"/>
    </source>
</evidence>
<feature type="domain" description="TonB-dependent receptor plug" evidence="9">
    <location>
        <begin position="114"/>
        <end position="218"/>
    </location>
</feature>
<evidence type="ECO:0000313" key="11">
    <source>
        <dbReference type="Proteomes" id="UP000008461"/>
    </source>
</evidence>
<protein>
    <submittedName>
        <fullName evidence="10">TonB-dependent receptor plug</fullName>
    </submittedName>
</protein>
<dbReference type="Proteomes" id="UP000008461">
    <property type="component" value="Chromosome"/>
</dbReference>
<dbReference type="FunFam" id="2.60.40.1120:FF:000003">
    <property type="entry name" value="Outer membrane protein Omp121"/>
    <property type="match status" value="1"/>
</dbReference>
<evidence type="ECO:0000256" key="5">
    <source>
        <dbReference type="ARBA" id="ARBA00023136"/>
    </source>
</evidence>
<reference key="2">
    <citation type="submission" date="2011-04" db="EMBL/GenBank/DDBJ databases">
        <title>Complete sequence of chromosome of Haliscomenobacter hydrossis DSM 1100.</title>
        <authorList>
            <consortium name="US DOE Joint Genome Institute (JGI-PGF)"/>
            <person name="Lucas S."/>
            <person name="Han J."/>
            <person name="Lapidus A."/>
            <person name="Bruce D."/>
            <person name="Goodwin L."/>
            <person name="Pitluck S."/>
            <person name="Peters L."/>
            <person name="Kyrpides N."/>
            <person name="Mavromatis K."/>
            <person name="Ivanova N."/>
            <person name="Ovchinnikova G."/>
            <person name="Pagani I."/>
            <person name="Daligault H."/>
            <person name="Detter J.C."/>
            <person name="Han C."/>
            <person name="Land M."/>
            <person name="Hauser L."/>
            <person name="Markowitz V."/>
            <person name="Cheng J.-F."/>
            <person name="Hugenholtz P."/>
            <person name="Woyke T."/>
            <person name="Wu D."/>
            <person name="Verbarg S."/>
            <person name="Frueling A."/>
            <person name="Brambilla E."/>
            <person name="Klenk H.-P."/>
            <person name="Eisen J.A."/>
        </authorList>
    </citation>
    <scope>NUCLEOTIDE SEQUENCE</scope>
    <source>
        <strain>DSM 1100</strain>
    </source>
</reference>
<dbReference type="PROSITE" id="PS51257">
    <property type="entry name" value="PROKAR_LIPOPROTEIN"/>
    <property type="match status" value="1"/>
</dbReference>
<keyword evidence="5 7" id="KW-0472">Membrane</keyword>
<sequence length="1062" mass="116825">MKKHLLALTLVMFACAATWAQRSITGKVVDRQGEALIGASILAKGTASGTVTDIDGTYSLSVPANASILVISYTGYNTQELTLGSSNVLDVTLEAGITLEETVITGLGIKRSEKSVPYAVQTVKAEDLNVIRQTNLNNALAGKVAGVQLRGQSTVKLDQNSTIRIRGAGSLTDKQPLYVIDGTPADALDFNMDDIETLTVLKGPNATAIYGQRGDAGVIVVTTKKAAKRPGIGIQFNQSTFLDKVYILPKYQNAYAGGGSADLIKFAWEQGMPEEWKVFEGKYHHDYSDDASWGPRMVGQEYIPWYSWYVGSPVFGQTAKLTAQPNNIRDFYNTGVSTNTNLNFTKAGDGYSTRVSLTKQNTKGLLPNSGLDKYTLATQSTLNLSKHFEVGANINFTTTEVKGEFQDGYSNNSTGSFNSWFHRNLDMGKIKEYSNLRSPEGILASWNHNNPGSYLSSPLAFYGANYWYNFFGYFDQLDQQANRERLFGDISLTYKLNDKFRVSGFIRRNQVNTFYENKGPALLQNSATQTGFKAFYATGQTFNREDNYELLAVYSDRIGELFSVELNAGGNIRKNIRKDYLGNTVDGLSVPDLFTLGNSFKQPFNFNNFRSNKEVRSLYARGSFGLKDMLFVDWSVRNDWSSALPVENNSYLYPSIGGSFVFSELTKNALPFLSFGKIRGSWAQVGSDLDPYQLALTYGLGADQYNGNILMGTPNELVDPNIQPSLSSAIEFGVDLRFAKNRLGLSVTYYDESKTNEILSVSVAGASGFTTKKINAGQIDRSGVEIQLEAKPIASKDFSWDMNLNFAKNTTQIVELADGITAFIAETGTFGTSSGARLVHVVGEKWGQIRGGGIQKIDGKNVVDAGGLFVAQPDSYFGSALPDFTGGFLNTISYKNFQLNFNIDFSKGGKYFSLSDHWGTFSGLFERTAELNDKGNPSRDPVADGGGVHVQAVNADGTPFDGYIDAQTYWHQFRSRNIAETNVYDLTFVKLREVSLGYSLPVKKMGLSKYVQNATVSLVARNPWLIYAKNRDFDPSEISDRYGENGQFPGTRSFGFNISLGF</sequence>
<dbReference type="Pfam" id="PF07715">
    <property type="entry name" value="Plug"/>
    <property type="match status" value="1"/>
</dbReference>
<dbReference type="Gene3D" id="2.170.130.10">
    <property type="entry name" value="TonB-dependent receptor, plug domain"/>
    <property type="match status" value="1"/>
</dbReference>
<dbReference type="SUPFAM" id="SSF49464">
    <property type="entry name" value="Carboxypeptidase regulatory domain-like"/>
    <property type="match status" value="1"/>
</dbReference>
<dbReference type="AlphaFoldDB" id="F4KTI3"/>
<keyword evidence="6 7" id="KW-0998">Cell outer membrane</keyword>
<dbReference type="InterPro" id="IPR012910">
    <property type="entry name" value="Plug_dom"/>
</dbReference>
<keyword evidence="2 7" id="KW-0813">Transport</keyword>
<feature type="signal peptide" evidence="8">
    <location>
        <begin position="1"/>
        <end position="20"/>
    </location>
</feature>
<feature type="chain" id="PRO_5003312071" evidence="8">
    <location>
        <begin position="21"/>
        <end position="1062"/>
    </location>
</feature>
<evidence type="ECO:0000313" key="10">
    <source>
        <dbReference type="EMBL" id="AEE52397.1"/>
    </source>
</evidence>
<keyword evidence="3 7" id="KW-1134">Transmembrane beta strand</keyword>
<dbReference type="STRING" id="760192.Halhy_4557"/>
<dbReference type="SUPFAM" id="SSF56935">
    <property type="entry name" value="Porins"/>
    <property type="match status" value="1"/>
</dbReference>
<evidence type="ECO:0000256" key="6">
    <source>
        <dbReference type="ARBA" id="ARBA00023237"/>
    </source>
</evidence>
<dbReference type="EMBL" id="CP002691">
    <property type="protein sequence ID" value="AEE52397.1"/>
    <property type="molecule type" value="Genomic_DNA"/>
</dbReference>
<dbReference type="Pfam" id="PF13715">
    <property type="entry name" value="CarbopepD_reg_2"/>
    <property type="match status" value="1"/>
</dbReference>
<dbReference type="InterPro" id="IPR037066">
    <property type="entry name" value="Plug_dom_sf"/>
</dbReference>
<dbReference type="InterPro" id="IPR023996">
    <property type="entry name" value="TonB-dep_OMP_SusC/RagA"/>
</dbReference>
<keyword evidence="8" id="KW-0732">Signal</keyword>
<proteinExistence type="inferred from homology"/>
<evidence type="ECO:0000256" key="3">
    <source>
        <dbReference type="ARBA" id="ARBA00022452"/>
    </source>
</evidence>
<dbReference type="OrthoDB" id="9768177at2"/>
<keyword evidence="10" id="KW-0675">Receptor</keyword>
<keyword evidence="11" id="KW-1185">Reference proteome</keyword>
<evidence type="ECO:0000256" key="7">
    <source>
        <dbReference type="PROSITE-ProRule" id="PRU01360"/>
    </source>
</evidence>
<dbReference type="RefSeq" id="WP_013766935.1">
    <property type="nucleotide sequence ID" value="NC_015510.1"/>
</dbReference>
<organism evidence="10 11">
    <name type="scientific">Haliscomenobacter hydrossis (strain ATCC 27775 / DSM 1100 / LMG 10767 / O)</name>
    <dbReference type="NCBI Taxonomy" id="760192"/>
    <lineage>
        <taxon>Bacteria</taxon>
        <taxon>Pseudomonadati</taxon>
        <taxon>Bacteroidota</taxon>
        <taxon>Saprospiria</taxon>
        <taxon>Saprospirales</taxon>
        <taxon>Haliscomenobacteraceae</taxon>
        <taxon>Haliscomenobacter</taxon>
    </lineage>
</organism>
<evidence type="ECO:0000256" key="8">
    <source>
        <dbReference type="SAM" id="SignalP"/>
    </source>
</evidence>